<dbReference type="Gene3D" id="1.10.3970.10">
    <property type="entry name" value="BSD domain"/>
    <property type="match status" value="1"/>
</dbReference>
<feature type="non-terminal residue" evidence="3">
    <location>
        <position position="494"/>
    </location>
</feature>
<sequence>MPDYYRAFMRVFKDAKTGQVVLRFHKTDIVKVSQSGEVTLNTGGYLTATTQMAMNDALGFIEYKVRSYHHDAYSGSGSAWEVQGPGGSQRYADNMTLPAGPSPQAAKARYLTLLPAKITWQPGGAPGSGTAKDVHIGLVSITNTQKAKGKPLLRVVSGATGYTFELGSELDRDALVEAYTKAKEQLLAPTPSASNTGGAQGSRSAAGAAAAPGVSGGSGGAAAVSSLVRQWEGRLPTPAQKRDMMKEDSELAERYNTLVAAAGVLAEDEFWAGVLEEQAKASQGGGRQAGAEGDGAAGKTGRAATGVASLSLMTQGPVQRKGLSNAMFQVPKRDMMKEDSELAEHYNTLVAAAGVLAEDEFWAGVLEEQAKASQGGTRQTGAEGDGAAGKTGKAAIGVASLSLMTQGPVQRKGLSNAMFQVPVEQDGRSVSMRFTLTPDLIALVFAEKPHVKRAYERSVPHNMSEKEFWTRYLRHEMSKEERRKRLLGNDSERL</sequence>
<feature type="non-terminal residue" evidence="3">
    <location>
        <position position="1"/>
    </location>
</feature>
<proteinExistence type="predicted"/>
<feature type="compositionally biased region" description="Polar residues" evidence="1">
    <location>
        <begin position="371"/>
        <end position="380"/>
    </location>
</feature>
<evidence type="ECO:0000259" key="2">
    <source>
        <dbReference type="PROSITE" id="PS50858"/>
    </source>
</evidence>
<dbReference type="InterPro" id="IPR027079">
    <property type="entry name" value="Tfb1/GTF2H1"/>
</dbReference>
<dbReference type="GO" id="GO:0006289">
    <property type="term" value="P:nucleotide-excision repair"/>
    <property type="evidence" value="ECO:0007669"/>
    <property type="project" value="InterPro"/>
</dbReference>
<reference evidence="3 4" key="1">
    <citation type="submission" date="2020-02" db="EMBL/GenBank/DDBJ databases">
        <title>Draft genome sequence of Haematococcus lacustris strain NIES-144.</title>
        <authorList>
            <person name="Morimoto D."/>
            <person name="Nakagawa S."/>
            <person name="Yoshida T."/>
            <person name="Sawayama S."/>
        </authorList>
    </citation>
    <scope>NUCLEOTIDE SEQUENCE [LARGE SCALE GENOMIC DNA]</scope>
    <source>
        <strain evidence="3 4">NIES-144</strain>
    </source>
</reference>
<feature type="region of interest" description="Disordered" evidence="1">
    <location>
        <begin position="281"/>
        <end position="301"/>
    </location>
</feature>
<gene>
    <name evidence="3" type="ORF">HaLaN_17694</name>
</gene>
<dbReference type="GO" id="GO:0006351">
    <property type="term" value="P:DNA-templated transcription"/>
    <property type="evidence" value="ECO:0007669"/>
    <property type="project" value="InterPro"/>
</dbReference>
<accession>A0A699ZD58</accession>
<dbReference type="InterPro" id="IPR035925">
    <property type="entry name" value="BSD_dom_sf"/>
</dbReference>
<organism evidence="3 4">
    <name type="scientific">Haematococcus lacustris</name>
    <name type="common">Green alga</name>
    <name type="synonym">Haematococcus pluvialis</name>
    <dbReference type="NCBI Taxonomy" id="44745"/>
    <lineage>
        <taxon>Eukaryota</taxon>
        <taxon>Viridiplantae</taxon>
        <taxon>Chlorophyta</taxon>
        <taxon>core chlorophytes</taxon>
        <taxon>Chlorophyceae</taxon>
        <taxon>CS clade</taxon>
        <taxon>Chlamydomonadales</taxon>
        <taxon>Haematococcaceae</taxon>
        <taxon>Haematococcus</taxon>
    </lineage>
</organism>
<dbReference type="EMBL" id="BLLF01001656">
    <property type="protein sequence ID" value="GFH20553.1"/>
    <property type="molecule type" value="Genomic_DNA"/>
</dbReference>
<dbReference type="Proteomes" id="UP000485058">
    <property type="component" value="Unassembled WGS sequence"/>
</dbReference>
<dbReference type="SUPFAM" id="SSF140383">
    <property type="entry name" value="BSD domain-like"/>
    <property type="match status" value="1"/>
</dbReference>
<dbReference type="AlphaFoldDB" id="A0A699ZD58"/>
<evidence type="ECO:0000256" key="1">
    <source>
        <dbReference type="SAM" id="MobiDB-lite"/>
    </source>
</evidence>
<dbReference type="PANTHER" id="PTHR12856">
    <property type="entry name" value="TRANSCRIPTION INITIATION FACTOR IIH-RELATED"/>
    <property type="match status" value="1"/>
</dbReference>
<dbReference type="Gene3D" id="6.10.140.1200">
    <property type="match status" value="2"/>
</dbReference>
<dbReference type="SMART" id="SM00751">
    <property type="entry name" value="BSD"/>
    <property type="match status" value="1"/>
</dbReference>
<feature type="region of interest" description="Disordered" evidence="1">
    <location>
        <begin position="370"/>
        <end position="390"/>
    </location>
</feature>
<name>A0A699ZD58_HAELA</name>
<feature type="compositionally biased region" description="Low complexity" evidence="1">
    <location>
        <begin position="201"/>
        <end position="213"/>
    </location>
</feature>
<evidence type="ECO:0000313" key="3">
    <source>
        <dbReference type="EMBL" id="GFH20553.1"/>
    </source>
</evidence>
<protein>
    <submittedName>
        <fullName evidence="3">BSD domain-containing protein</fullName>
    </submittedName>
</protein>
<feature type="domain" description="BSD" evidence="2">
    <location>
        <begin position="428"/>
        <end position="480"/>
    </location>
</feature>
<feature type="compositionally biased region" description="Gly residues" evidence="1">
    <location>
        <begin position="283"/>
        <end position="298"/>
    </location>
</feature>
<keyword evidence="4" id="KW-1185">Reference proteome</keyword>
<evidence type="ECO:0000313" key="4">
    <source>
        <dbReference type="Proteomes" id="UP000485058"/>
    </source>
</evidence>
<comment type="caution">
    <text evidence="3">The sequence shown here is derived from an EMBL/GenBank/DDBJ whole genome shotgun (WGS) entry which is preliminary data.</text>
</comment>
<dbReference type="InterPro" id="IPR005607">
    <property type="entry name" value="BSD_dom"/>
</dbReference>
<dbReference type="GO" id="GO:0000439">
    <property type="term" value="C:transcription factor TFIIH core complex"/>
    <property type="evidence" value="ECO:0007669"/>
    <property type="project" value="InterPro"/>
</dbReference>
<dbReference type="PROSITE" id="PS50858">
    <property type="entry name" value="BSD"/>
    <property type="match status" value="1"/>
</dbReference>
<dbReference type="Pfam" id="PF03909">
    <property type="entry name" value="BSD"/>
    <property type="match status" value="1"/>
</dbReference>
<feature type="region of interest" description="Disordered" evidence="1">
    <location>
        <begin position="187"/>
        <end position="215"/>
    </location>
</feature>